<evidence type="ECO:0000256" key="2">
    <source>
        <dbReference type="ARBA" id="ARBA00022801"/>
    </source>
</evidence>
<keyword evidence="2" id="KW-0378">Hydrolase</keyword>
<sequence>MKLLFPGNLLSSVALVALAGCGGHLQEKKSAIRPNVIFIYADDIGYGDFSCNGTSSVKTPNVDRLASEGIRFTNAHACASTSTPSRYAMLTGEYAWRRKGTGIANGDAGMVIPPERMTIADMFKQAGYETAVIGKWHLGLGDSVGTQDWNHKITPGPADIGFDYSYIMAATGDRVPCVWIKNQQVENLDLNDPIEVSYKVPFPGEPTYTTHPELATVMHPDFGHDQSVISGIPRIGYMKGGHSARWKDANIGDTITINALRFIEKYKDGPFFLYLGTNDIHVPRVPHPRFTGKSGLGPRGDAILEFDYTVGKVIGLLDSLGIAENTLIFLSSDNGPVVNDGYADLAWQMLGDHKPWGKYRGGKYSSFEAGTRIPCVVRWPGKVKPQVSDALVSQIDWFASLAKLIGVNLADTVAPDSRDQLEVWLGKSSKGRDYVIEQSLNNNLSVLTSEGWKYIQPNSGAAIDYYTKIELANNPLPQLYDTKNDPGEKKNLAVSEKSRLIKLKKILNDEEMKGKDQ</sequence>
<dbReference type="Proteomes" id="UP001205603">
    <property type="component" value="Unassembled WGS sequence"/>
</dbReference>
<dbReference type="PROSITE" id="PS51257">
    <property type="entry name" value="PROKAR_LIPOPROTEIN"/>
    <property type="match status" value="1"/>
</dbReference>
<evidence type="ECO:0000256" key="1">
    <source>
        <dbReference type="ARBA" id="ARBA00008779"/>
    </source>
</evidence>
<organism evidence="5 6">
    <name type="scientific">Coprobacter tertius</name>
    <dbReference type="NCBI Taxonomy" id="2944915"/>
    <lineage>
        <taxon>Bacteria</taxon>
        <taxon>Pseudomonadati</taxon>
        <taxon>Bacteroidota</taxon>
        <taxon>Bacteroidia</taxon>
        <taxon>Bacteroidales</taxon>
        <taxon>Barnesiellaceae</taxon>
        <taxon>Coprobacter</taxon>
    </lineage>
</organism>
<dbReference type="Pfam" id="PF00884">
    <property type="entry name" value="Sulfatase"/>
    <property type="match status" value="1"/>
</dbReference>
<protein>
    <submittedName>
        <fullName evidence="5">Arylsulfatase</fullName>
    </submittedName>
</protein>
<evidence type="ECO:0000313" key="6">
    <source>
        <dbReference type="Proteomes" id="UP001205603"/>
    </source>
</evidence>
<comment type="similarity">
    <text evidence="1">Belongs to the sulfatase family.</text>
</comment>
<dbReference type="InterPro" id="IPR000917">
    <property type="entry name" value="Sulfatase_N"/>
</dbReference>
<keyword evidence="6" id="KW-1185">Reference proteome</keyword>
<comment type="caution">
    <text evidence="5">The sequence shown here is derived from an EMBL/GenBank/DDBJ whole genome shotgun (WGS) entry which is preliminary data.</text>
</comment>
<evidence type="ECO:0000256" key="3">
    <source>
        <dbReference type="SAM" id="SignalP"/>
    </source>
</evidence>
<name>A0ABT1MJ43_9BACT</name>
<evidence type="ECO:0000313" key="5">
    <source>
        <dbReference type="EMBL" id="MCP9612640.1"/>
    </source>
</evidence>
<keyword evidence="3" id="KW-0732">Signal</keyword>
<dbReference type="InterPro" id="IPR024607">
    <property type="entry name" value="Sulfatase_CS"/>
</dbReference>
<dbReference type="Gene3D" id="3.30.1120.10">
    <property type="match status" value="1"/>
</dbReference>
<proteinExistence type="inferred from homology"/>
<dbReference type="InterPro" id="IPR017850">
    <property type="entry name" value="Alkaline_phosphatase_core_sf"/>
</dbReference>
<dbReference type="CDD" id="cd16143">
    <property type="entry name" value="ARS_like"/>
    <property type="match status" value="1"/>
</dbReference>
<feature type="domain" description="Sulfatase N-terminal" evidence="4">
    <location>
        <begin position="34"/>
        <end position="407"/>
    </location>
</feature>
<dbReference type="Gene3D" id="3.40.720.10">
    <property type="entry name" value="Alkaline Phosphatase, subunit A"/>
    <property type="match status" value="1"/>
</dbReference>
<evidence type="ECO:0000259" key="4">
    <source>
        <dbReference type="Pfam" id="PF00884"/>
    </source>
</evidence>
<dbReference type="PROSITE" id="PS00149">
    <property type="entry name" value="SULFATASE_2"/>
    <property type="match status" value="1"/>
</dbReference>
<dbReference type="SUPFAM" id="SSF53649">
    <property type="entry name" value="Alkaline phosphatase-like"/>
    <property type="match status" value="1"/>
</dbReference>
<dbReference type="PANTHER" id="PTHR43751:SF6">
    <property type="entry name" value="N-ACETYLGALACTOSAMINE-6-O-SULFATASE"/>
    <property type="match status" value="1"/>
</dbReference>
<dbReference type="PROSITE" id="PS00523">
    <property type="entry name" value="SULFATASE_1"/>
    <property type="match status" value="1"/>
</dbReference>
<dbReference type="EMBL" id="JANDHW010000012">
    <property type="protein sequence ID" value="MCP9612640.1"/>
    <property type="molecule type" value="Genomic_DNA"/>
</dbReference>
<reference evidence="5 6" key="1">
    <citation type="submission" date="2022-07" db="EMBL/GenBank/DDBJ databases">
        <title>Fecal culturing of patients with breast cancer.</title>
        <authorList>
            <person name="Teng N.M.Y."/>
            <person name="Kiu R."/>
            <person name="Evans R."/>
            <person name="Baker D.J."/>
            <person name="Zenner C."/>
            <person name="Robinson S.D."/>
            <person name="Hall L.J."/>
        </authorList>
    </citation>
    <scope>NUCLEOTIDE SEQUENCE [LARGE SCALE GENOMIC DNA]</scope>
    <source>
        <strain evidence="5 6">LH1063</strain>
    </source>
</reference>
<feature type="chain" id="PRO_5045995727" evidence="3">
    <location>
        <begin position="20"/>
        <end position="517"/>
    </location>
</feature>
<gene>
    <name evidence="5" type="ORF">NMU02_11110</name>
</gene>
<dbReference type="RefSeq" id="WP_255027975.1">
    <property type="nucleotide sequence ID" value="NZ_JANDHW010000012.1"/>
</dbReference>
<dbReference type="InterPro" id="IPR052701">
    <property type="entry name" value="GAG_Ulvan_Degrading_Sulfatases"/>
</dbReference>
<accession>A0ABT1MJ43</accession>
<feature type="signal peptide" evidence="3">
    <location>
        <begin position="1"/>
        <end position="19"/>
    </location>
</feature>
<dbReference type="PANTHER" id="PTHR43751">
    <property type="entry name" value="SULFATASE"/>
    <property type="match status" value="1"/>
</dbReference>